<dbReference type="Proteomes" id="UP000785679">
    <property type="component" value="Unassembled WGS sequence"/>
</dbReference>
<dbReference type="EMBL" id="RRYP01000089">
    <property type="protein sequence ID" value="TNV88025.1"/>
    <property type="molecule type" value="Genomic_DNA"/>
</dbReference>
<evidence type="ECO:0000256" key="1">
    <source>
        <dbReference type="SAM" id="MobiDB-lite"/>
    </source>
</evidence>
<gene>
    <name evidence="2" type="ORF">FGO68_gene15127</name>
</gene>
<keyword evidence="3" id="KW-1185">Reference proteome</keyword>
<proteinExistence type="predicted"/>
<feature type="region of interest" description="Disordered" evidence="1">
    <location>
        <begin position="78"/>
        <end position="117"/>
    </location>
</feature>
<reference evidence="2" key="1">
    <citation type="submission" date="2019-06" db="EMBL/GenBank/DDBJ databases">
        <authorList>
            <person name="Zheng W."/>
        </authorList>
    </citation>
    <scope>NUCLEOTIDE SEQUENCE</scope>
    <source>
        <strain evidence="2">QDHG01</strain>
    </source>
</reference>
<name>A0A8J8TAV5_HALGN</name>
<accession>A0A8J8TAV5</accession>
<evidence type="ECO:0000313" key="3">
    <source>
        <dbReference type="Proteomes" id="UP000785679"/>
    </source>
</evidence>
<organism evidence="2 3">
    <name type="scientific">Halteria grandinella</name>
    <dbReference type="NCBI Taxonomy" id="5974"/>
    <lineage>
        <taxon>Eukaryota</taxon>
        <taxon>Sar</taxon>
        <taxon>Alveolata</taxon>
        <taxon>Ciliophora</taxon>
        <taxon>Intramacronucleata</taxon>
        <taxon>Spirotrichea</taxon>
        <taxon>Stichotrichia</taxon>
        <taxon>Sporadotrichida</taxon>
        <taxon>Halteriidae</taxon>
        <taxon>Halteria</taxon>
    </lineage>
</organism>
<protein>
    <submittedName>
        <fullName evidence="2">Uncharacterized protein</fullName>
    </submittedName>
</protein>
<dbReference type="AlphaFoldDB" id="A0A8J8TAV5"/>
<comment type="caution">
    <text evidence="2">The sequence shown here is derived from an EMBL/GenBank/DDBJ whole genome shotgun (WGS) entry which is preliminary data.</text>
</comment>
<sequence length="153" mass="17567">MRKKTGSQFLFFAEESLFKVERTSTTTKTTITAVKASSMKEFEVFEGHFMHTFVEGLREYPDLQLWHIIPWQPSLHFPKGSSESTPPRHESGLMQARKLSDSSELRQQPGFGQTFAPPMHTEKEVWHSLHAMTSFGALRRYVPASQALHFPLD</sequence>
<evidence type="ECO:0000313" key="2">
    <source>
        <dbReference type="EMBL" id="TNV88025.1"/>
    </source>
</evidence>